<dbReference type="Pfam" id="PF07309">
    <property type="entry name" value="FlaF"/>
    <property type="match status" value="1"/>
</dbReference>
<protein>
    <submittedName>
        <fullName evidence="1">Flagellar biosynthesis regulator FlaF</fullName>
    </submittedName>
</protein>
<dbReference type="EMBL" id="JBHSWN010000001">
    <property type="protein sequence ID" value="MFC6790249.1"/>
    <property type="molecule type" value="Genomic_DNA"/>
</dbReference>
<keyword evidence="1" id="KW-0282">Flagellum</keyword>
<keyword evidence="1" id="KW-0969">Cilium</keyword>
<dbReference type="Proteomes" id="UP001596292">
    <property type="component" value="Unassembled WGS sequence"/>
</dbReference>
<evidence type="ECO:0000313" key="2">
    <source>
        <dbReference type="Proteomes" id="UP001596292"/>
    </source>
</evidence>
<keyword evidence="1" id="KW-0966">Cell projection</keyword>
<gene>
    <name evidence="1" type="primary">flaF</name>
    <name evidence="1" type="ORF">ACFQE0_11865</name>
</gene>
<dbReference type="NCBIfam" id="NF009435">
    <property type="entry name" value="PRK12794.1"/>
    <property type="match status" value="1"/>
</dbReference>
<reference evidence="2" key="1">
    <citation type="journal article" date="2019" name="Int. J. Syst. Evol. Microbiol.">
        <title>The Global Catalogue of Microorganisms (GCM) 10K type strain sequencing project: providing services to taxonomists for standard genome sequencing and annotation.</title>
        <authorList>
            <consortium name="The Broad Institute Genomics Platform"/>
            <consortium name="The Broad Institute Genome Sequencing Center for Infectious Disease"/>
            <person name="Wu L."/>
            <person name="Ma J."/>
        </authorList>
    </citation>
    <scope>NUCLEOTIDE SEQUENCE [LARGE SCALE GENOMIC DNA]</scope>
    <source>
        <strain evidence="2">CCUG 48316</strain>
    </source>
</reference>
<organism evidence="1 2">
    <name type="scientific">Methylobacterium komagatae</name>
    <dbReference type="NCBI Taxonomy" id="374425"/>
    <lineage>
        <taxon>Bacteria</taxon>
        <taxon>Pseudomonadati</taxon>
        <taxon>Pseudomonadota</taxon>
        <taxon>Alphaproteobacteria</taxon>
        <taxon>Hyphomicrobiales</taxon>
        <taxon>Methylobacteriaceae</taxon>
        <taxon>Methylobacterium</taxon>
    </lineage>
</organism>
<dbReference type="RefSeq" id="WP_378969825.1">
    <property type="nucleotide sequence ID" value="NZ_JBHSWN010000001.1"/>
</dbReference>
<accession>A0ABW2BK48</accession>
<comment type="caution">
    <text evidence="1">The sequence shown here is derived from an EMBL/GenBank/DDBJ whole genome shotgun (WGS) entry which is preliminary data.</text>
</comment>
<name>A0ABW2BK48_9HYPH</name>
<keyword evidence="2" id="KW-1185">Reference proteome</keyword>
<evidence type="ECO:0000313" key="1">
    <source>
        <dbReference type="EMBL" id="MFC6790249.1"/>
    </source>
</evidence>
<dbReference type="InterPro" id="IPR010845">
    <property type="entry name" value="FlaF"/>
</dbReference>
<sequence>MSYAANAYAKTSRSVLTPREAESAVLTKAAQRLQMVRDDWANQSGELVAALNFNQKVWTILATAATDTTNPLPADVKQGVANLAVYVFRQMIDTMAEPAPEKLTSIISINLNLAAGLAGR</sequence>
<proteinExistence type="predicted"/>